<dbReference type="STRING" id="1254432.SCE1572_45505"/>
<dbReference type="GO" id="GO:0009338">
    <property type="term" value="C:exodeoxyribonuclease V complex"/>
    <property type="evidence" value="ECO:0007669"/>
    <property type="project" value="TreeGrafter"/>
</dbReference>
<dbReference type="eggNOG" id="COG0507">
    <property type="taxonomic scope" value="Bacteria"/>
</dbReference>
<evidence type="ECO:0000313" key="6">
    <source>
        <dbReference type="EMBL" id="AGP41130.1"/>
    </source>
</evidence>
<dbReference type="SMART" id="SM00382">
    <property type="entry name" value="AAA"/>
    <property type="match status" value="1"/>
</dbReference>
<dbReference type="CDD" id="cd18809">
    <property type="entry name" value="SF1_C_RecD"/>
    <property type="match status" value="1"/>
</dbReference>
<feature type="domain" description="AAA+ ATPase" evidence="5">
    <location>
        <begin position="466"/>
        <end position="607"/>
    </location>
</feature>
<dbReference type="InterPro" id="IPR027417">
    <property type="entry name" value="P-loop_NTPase"/>
</dbReference>
<dbReference type="InterPro" id="IPR006345">
    <property type="entry name" value="RecD2"/>
</dbReference>
<organism evidence="6 7">
    <name type="scientific">Sorangium cellulosum So0157-2</name>
    <dbReference type="NCBI Taxonomy" id="1254432"/>
    <lineage>
        <taxon>Bacteria</taxon>
        <taxon>Pseudomonadati</taxon>
        <taxon>Myxococcota</taxon>
        <taxon>Polyangia</taxon>
        <taxon>Polyangiales</taxon>
        <taxon>Polyangiaceae</taxon>
        <taxon>Sorangium</taxon>
    </lineage>
</organism>
<dbReference type="Proteomes" id="UP000014803">
    <property type="component" value="Chromosome"/>
</dbReference>
<dbReference type="GO" id="GO:0003677">
    <property type="term" value="F:DNA binding"/>
    <property type="evidence" value="ECO:0007669"/>
    <property type="project" value="InterPro"/>
</dbReference>
<dbReference type="InterPro" id="IPR027785">
    <property type="entry name" value="UvrD-like_helicase_C"/>
</dbReference>
<gene>
    <name evidence="6" type="ORF">SCE1572_45505</name>
</gene>
<dbReference type="EMBL" id="CP003969">
    <property type="protein sequence ID" value="AGP41130.1"/>
    <property type="molecule type" value="Genomic_DNA"/>
</dbReference>
<dbReference type="InterPro" id="IPR050534">
    <property type="entry name" value="Coronavir_polyprotein_1ab"/>
</dbReference>
<dbReference type="PANTHER" id="PTHR43788:SF6">
    <property type="entry name" value="DNA HELICASE B"/>
    <property type="match status" value="1"/>
</dbReference>
<sequence>MRSPSADAIRSPARKRRSEAAACSTSGSSGTREEYHAPRRTRALPPAGRRLHAALVQGSQRSGRPDRAARGAAAPAPPPDGAPRPHERGERPGGAGERPGGAGERPPGGGGQQRLFSAREAAGNGPATVEGEVARVTYENESSGFRVLRVEVAPGAAPEVWVGVFPQVVPGTRVRATGRYERDPKHGEQLKVETLLPIAPATLDGLERYLGSGMVQGIGPAYAKRIVEAFGAETLEILDRSPERLAEVPGLGQRRAQAVAKAWAAQRAIGAIMIFLQAHGASPALASRIYKRFGPHAIDIVSRSPYRLALDVWGIGFKTADRIARSIGVRADSPERAQAGVLQTLVDLSTRGHTLAERPELAELAAAMLERDAAEVDGAIDALAASGHVRVEALSTGEVAVYPKDLYEAEVRLARRMRSLLGDDEDGAAGDARLAEGVDAAIAAFEEKTKVSLAPAQRSAVEQAARNKVLVITGGPGVGKTTIVRAILALFDRARLPVRLAAPTGRAAKRMSEATGREAVTLHRLLEFDPKQRKFGRQRGRPIEAAAIVVDEASMLDLALADALLQATSDAARLVLVGDVDQLPSVGPGAVLRDVIASGEVPTVRLTQIFRQAEGSLIVRNAHRIHDGEAPEGARGPGGEFYVIERTEAEAAAELILHLVTERIAKGFGLDPRRDVQVLTPMHKGEAGAIALNARLQAALNPEGPTVTRGARTLRLGDKVMQLRNDYDREVYNGDVGFVTEVNAEERKLQVRFDDREVSYEEAELEELTLAYATSIHKSQGSEYPAVIVPILTQHFVMLSRNLIYTAVTRGKRLVVLVADPRAVSLALAETRKEERRTHLAERLRSAAPARSGPARELKPALAAGPRLD</sequence>
<dbReference type="InterPro" id="IPR003583">
    <property type="entry name" value="Hlx-hairpin-Hlx_DNA-bd_motif"/>
</dbReference>
<evidence type="ECO:0000313" key="7">
    <source>
        <dbReference type="Proteomes" id="UP000014803"/>
    </source>
</evidence>
<dbReference type="Pfam" id="PF23139">
    <property type="entry name" value="OB_YrrC"/>
    <property type="match status" value="1"/>
</dbReference>
<evidence type="ECO:0000256" key="1">
    <source>
        <dbReference type="ARBA" id="ARBA00022741"/>
    </source>
</evidence>
<keyword evidence="1" id="KW-0547">Nucleotide-binding</keyword>
<dbReference type="KEGG" id="scu:SCE1572_45505"/>
<dbReference type="SUPFAM" id="SSF47781">
    <property type="entry name" value="RuvA domain 2-like"/>
    <property type="match status" value="1"/>
</dbReference>
<evidence type="ECO:0000259" key="5">
    <source>
        <dbReference type="SMART" id="SM00382"/>
    </source>
</evidence>
<dbReference type="PATRIC" id="fig|1254432.3.peg.10281"/>
<feature type="region of interest" description="Disordered" evidence="3">
    <location>
        <begin position="839"/>
        <end position="869"/>
    </location>
</feature>
<feature type="compositionally biased region" description="Gly residues" evidence="3">
    <location>
        <begin position="92"/>
        <end position="112"/>
    </location>
</feature>
<dbReference type="Pfam" id="PF13245">
    <property type="entry name" value="AAA_19"/>
    <property type="match status" value="1"/>
</dbReference>
<dbReference type="Pfam" id="PF14520">
    <property type="entry name" value="HHH_5"/>
    <property type="match status" value="1"/>
</dbReference>
<dbReference type="HOGENOM" id="CLU_007524_0_3_7"/>
<dbReference type="CDD" id="cd17933">
    <property type="entry name" value="DEXSc_RecD-like"/>
    <property type="match status" value="1"/>
</dbReference>
<evidence type="ECO:0000256" key="3">
    <source>
        <dbReference type="SAM" id="MobiDB-lite"/>
    </source>
</evidence>
<dbReference type="AlphaFoldDB" id="S4YA33"/>
<reference evidence="6 7" key="1">
    <citation type="journal article" date="2013" name="Sci. Rep.">
        <title>Extraordinary expansion of a Sorangium cellulosum genome from an alkaline milieu.</title>
        <authorList>
            <person name="Han K."/>
            <person name="Li Z.F."/>
            <person name="Peng R."/>
            <person name="Zhu L.P."/>
            <person name="Zhou T."/>
            <person name="Wang L.G."/>
            <person name="Li S.G."/>
            <person name="Zhang X.B."/>
            <person name="Hu W."/>
            <person name="Wu Z.H."/>
            <person name="Qin N."/>
            <person name="Li Y.Z."/>
        </authorList>
    </citation>
    <scope>NUCLEOTIDE SEQUENCE [LARGE SCALE GENOMIC DNA]</scope>
    <source>
        <strain evidence="6 7">So0157-2</strain>
    </source>
</reference>
<feature type="domain" description="Helix-hairpin-helix DNA-binding motif class 1" evidence="4">
    <location>
        <begin position="243"/>
        <end position="262"/>
    </location>
</feature>
<dbReference type="PANTHER" id="PTHR43788">
    <property type="entry name" value="DNA2/NAM7 HELICASE FAMILY MEMBER"/>
    <property type="match status" value="1"/>
</dbReference>
<accession>S4YA33</accession>
<dbReference type="GO" id="GO:0006310">
    <property type="term" value="P:DNA recombination"/>
    <property type="evidence" value="ECO:0007669"/>
    <property type="project" value="InterPro"/>
</dbReference>
<dbReference type="GO" id="GO:0017116">
    <property type="term" value="F:single-stranded DNA helicase activity"/>
    <property type="evidence" value="ECO:0007669"/>
    <property type="project" value="TreeGrafter"/>
</dbReference>
<dbReference type="InterPro" id="IPR010994">
    <property type="entry name" value="RuvA_2-like"/>
</dbReference>
<feature type="region of interest" description="Disordered" evidence="3">
    <location>
        <begin position="1"/>
        <end position="114"/>
    </location>
</feature>
<evidence type="ECO:0000256" key="2">
    <source>
        <dbReference type="ARBA" id="ARBA00022840"/>
    </source>
</evidence>
<dbReference type="GO" id="GO:0005524">
    <property type="term" value="F:ATP binding"/>
    <property type="evidence" value="ECO:0007669"/>
    <property type="project" value="UniProtKB-KW"/>
</dbReference>
<evidence type="ECO:0000259" key="4">
    <source>
        <dbReference type="SMART" id="SM00278"/>
    </source>
</evidence>
<dbReference type="HAMAP" id="MF_01488">
    <property type="entry name" value="RecD2"/>
    <property type="match status" value="1"/>
</dbReference>
<dbReference type="Pfam" id="PF14490">
    <property type="entry name" value="HHH_RecD2"/>
    <property type="match status" value="1"/>
</dbReference>
<dbReference type="SMART" id="SM00278">
    <property type="entry name" value="HhH1"/>
    <property type="match status" value="3"/>
</dbReference>
<keyword evidence="2" id="KW-0067">ATP-binding</keyword>
<dbReference type="InterPro" id="IPR029493">
    <property type="entry name" value="RecD2-like_HHH"/>
</dbReference>
<dbReference type="InterPro" id="IPR003593">
    <property type="entry name" value="AAA+_ATPase"/>
</dbReference>
<dbReference type="InterPro" id="IPR041451">
    <property type="entry name" value="RecD2_SH13"/>
</dbReference>
<dbReference type="SUPFAM" id="SSF52540">
    <property type="entry name" value="P-loop containing nucleoside triphosphate hydrolases"/>
    <property type="match status" value="2"/>
</dbReference>
<dbReference type="Pfam" id="PF18335">
    <property type="entry name" value="SH3_13"/>
    <property type="match status" value="1"/>
</dbReference>
<dbReference type="Gene3D" id="1.10.10.2220">
    <property type="match status" value="1"/>
</dbReference>
<proteinExistence type="inferred from homology"/>
<protein>
    <submittedName>
        <fullName evidence="6">Uncharacterized protein</fullName>
    </submittedName>
</protein>
<dbReference type="Pfam" id="PF13538">
    <property type="entry name" value="UvrD_C_2"/>
    <property type="match status" value="1"/>
</dbReference>
<dbReference type="NCBIfam" id="TIGR01448">
    <property type="entry name" value="recD_rel"/>
    <property type="match status" value="1"/>
</dbReference>
<dbReference type="GO" id="GO:0043139">
    <property type="term" value="F:5'-3' DNA helicase activity"/>
    <property type="evidence" value="ECO:0007669"/>
    <property type="project" value="InterPro"/>
</dbReference>
<dbReference type="InterPro" id="IPR055446">
    <property type="entry name" value="RecD2_N_OB"/>
</dbReference>
<feature type="domain" description="Helix-hairpin-helix DNA-binding motif class 1" evidence="4">
    <location>
        <begin position="215"/>
        <end position="229"/>
    </location>
</feature>
<name>S4YA33_SORCE</name>
<feature type="domain" description="Helix-hairpin-helix DNA-binding motif class 1" evidence="4">
    <location>
        <begin position="307"/>
        <end position="326"/>
    </location>
</feature>
<dbReference type="Gene3D" id="3.40.50.300">
    <property type="entry name" value="P-loop containing nucleotide triphosphate hydrolases"/>
    <property type="match status" value="2"/>
</dbReference>
<dbReference type="GO" id="GO:0006281">
    <property type="term" value="P:DNA repair"/>
    <property type="evidence" value="ECO:0007669"/>
    <property type="project" value="InterPro"/>
</dbReference>
<dbReference type="Gene3D" id="1.10.150.20">
    <property type="entry name" value="5' to 3' exonuclease, C-terminal subdomain"/>
    <property type="match status" value="1"/>
</dbReference>
<dbReference type="Gene3D" id="2.30.30.940">
    <property type="match status" value="1"/>
</dbReference>